<sequence length="116" mass="12869">MGGRPPVEGDVYSYGILLLEMFTGVHPTDERLRDGVSLRKHVEIDFPGDVKDTVDPKLFSKSGREAKTYTSENFSGCLLSVVQCALMCSKELPKERIAIKDVVKQLNSARQKLLGL</sequence>
<protein>
    <submittedName>
        <fullName evidence="1">Leucine-rich repeat receptor-like protein kinase family protein</fullName>
    </submittedName>
</protein>
<keyword evidence="2" id="KW-1185">Reference proteome</keyword>
<dbReference type="InterPro" id="IPR051564">
    <property type="entry name" value="LRR_receptor-like_kinase"/>
</dbReference>
<keyword evidence="1" id="KW-0808">Transferase</keyword>
<keyword evidence="1" id="KW-0418">Kinase</keyword>
<comment type="caution">
    <text evidence="1">The sequence shown here is derived from an EMBL/GenBank/DDBJ whole genome shotgun (WGS) entry which is preliminary data.</text>
</comment>
<dbReference type="Proteomes" id="UP001140206">
    <property type="component" value="Chromosome 3"/>
</dbReference>
<dbReference type="Gene3D" id="1.10.510.10">
    <property type="entry name" value="Transferase(Phosphotransferase) domain 1"/>
    <property type="match status" value="1"/>
</dbReference>
<accession>A0AAV8E013</accession>
<dbReference type="InterPro" id="IPR011009">
    <property type="entry name" value="Kinase-like_dom_sf"/>
</dbReference>
<dbReference type="PANTHER" id="PTHR48055">
    <property type="entry name" value="LEUCINE-RICH REPEAT RECEPTOR PROTEIN KINASE EMS1"/>
    <property type="match status" value="1"/>
</dbReference>
<evidence type="ECO:0000313" key="2">
    <source>
        <dbReference type="Proteomes" id="UP001140206"/>
    </source>
</evidence>
<proteinExistence type="predicted"/>
<evidence type="ECO:0000313" key="1">
    <source>
        <dbReference type="EMBL" id="KAJ4772137.1"/>
    </source>
</evidence>
<dbReference type="PANTHER" id="PTHR48055:SF55">
    <property type="entry name" value="PROTEIN KINASE DOMAIN-CONTAINING PROTEIN"/>
    <property type="match status" value="1"/>
</dbReference>
<name>A0AAV8E013_9POAL</name>
<dbReference type="GO" id="GO:0016301">
    <property type="term" value="F:kinase activity"/>
    <property type="evidence" value="ECO:0007669"/>
    <property type="project" value="UniProtKB-KW"/>
</dbReference>
<dbReference type="GO" id="GO:0016020">
    <property type="term" value="C:membrane"/>
    <property type="evidence" value="ECO:0007669"/>
    <property type="project" value="TreeGrafter"/>
</dbReference>
<dbReference type="AlphaFoldDB" id="A0AAV8E013"/>
<gene>
    <name evidence="1" type="ORF">LUZ62_056394</name>
</gene>
<organism evidence="1 2">
    <name type="scientific">Rhynchospora pubera</name>
    <dbReference type="NCBI Taxonomy" id="906938"/>
    <lineage>
        <taxon>Eukaryota</taxon>
        <taxon>Viridiplantae</taxon>
        <taxon>Streptophyta</taxon>
        <taxon>Embryophyta</taxon>
        <taxon>Tracheophyta</taxon>
        <taxon>Spermatophyta</taxon>
        <taxon>Magnoliopsida</taxon>
        <taxon>Liliopsida</taxon>
        <taxon>Poales</taxon>
        <taxon>Cyperaceae</taxon>
        <taxon>Cyperoideae</taxon>
        <taxon>Rhynchosporeae</taxon>
        <taxon>Rhynchospora</taxon>
    </lineage>
</organism>
<dbReference type="SUPFAM" id="SSF56112">
    <property type="entry name" value="Protein kinase-like (PK-like)"/>
    <property type="match status" value="1"/>
</dbReference>
<reference evidence="1" key="1">
    <citation type="submission" date="2022-08" db="EMBL/GenBank/DDBJ databases">
        <authorList>
            <person name="Marques A."/>
        </authorList>
    </citation>
    <scope>NUCLEOTIDE SEQUENCE</scope>
    <source>
        <strain evidence="1">RhyPub2mFocal</strain>
        <tissue evidence="1">Leaves</tissue>
    </source>
</reference>
<dbReference type="EMBL" id="JAMFTS010000003">
    <property type="protein sequence ID" value="KAJ4772137.1"/>
    <property type="molecule type" value="Genomic_DNA"/>
</dbReference>
<keyword evidence="1" id="KW-0675">Receptor</keyword>